<comment type="similarity">
    <text evidence="1">Belongs to the D-isomer specific 2-hydroxyacid dehydrogenase family.</text>
</comment>
<dbReference type="SUPFAM" id="SSF51735">
    <property type="entry name" value="NAD(P)-binding Rossmann-fold domains"/>
    <property type="match status" value="1"/>
</dbReference>
<feature type="compositionally biased region" description="Basic and acidic residues" evidence="3">
    <location>
        <begin position="483"/>
        <end position="498"/>
    </location>
</feature>
<dbReference type="PANTHER" id="PTHR10996">
    <property type="entry name" value="2-HYDROXYACID DEHYDROGENASE-RELATED"/>
    <property type="match status" value="1"/>
</dbReference>
<feature type="compositionally biased region" description="Low complexity" evidence="3">
    <location>
        <begin position="701"/>
        <end position="719"/>
    </location>
</feature>
<reference evidence="6 7" key="1">
    <citation type="submission" date="2021-06" db="EMBL/GenBank/DDBJ databases">
        <title>Candida outbreak in Lebanon.</title>
        <authorList>
            <person name="Finianos M."/>
        </authorList>
    </citation>
    <scope>NUCLEOTIDE SEQUENCE [LARGE SCALE GENOMIC DNA]</scope>
    <source>
        <strain evidence="6">CA3LBN</strain>
    </source>
</reference>
<organism evidence="6 7">
    <name type="scientific">Candidozyma haemuli</name>
    <dbReference type="NCBI Taxonomy" id="45357"/>
    <lineage>
        <taxon>Eukaryota</taxon>
        <taxon>Fungi</taxon>
        <taxon>Dikarya</taxon>
        <taxon>Ascomycota</taxon>
        <taxon>Saccharomycotina</taxon>
        <taxon>Pichiomycetes</taxon>
        <taxon>Metschnikowiaceae</taxon>
        <taxon>Candidozyma</taxon>
    </lineage>
</organism>
<dbReference type="CDD" id="cd12168">
    <property type="entry name" value="Mand_dh_like"/>
    <property type="match status" value="1"/>
</dbReference>
<sequence>MTAEKPIVLRLGKWPFSNEKWDKLKEIATVVDSEAKNREDFLKELKTKHSNVTHVVRTFPSVEQTGRFDSEIISALPDSVVAVSHNGAGYDQVDPQPLTDRNIQLSNVTTPVEAPTALTAVYLTLATMRKYQIGHDSLVQGNWTNPDIGRGVKLGKDPEGQTVGILGMGGIGRAIRDRLQPFGFEKILYYNRSRLDTELEKGAEYVGFDELLAQSDVLVVSVPLNPKTRHLINKEAISKMKDGVIIINTARGAVIDEQELINELKSGKVGAFGADVFEHEPEVPKDLYELPNVVSLPHMGTWTTQALKNMEDFTVDNVEHHIRTGELLTIVPEQKGHDFKHSASIVTVNQSSSGICQKDEILQLVLPTLSDVFTALLSYHADDNQNEYERAAYNLVEEVCLKKADFFNLAPRWEYSALCVSLDDRLLGEVLWECMLEGRKAVDEYREGRRLQLEEFCGEQTAGHTWEEDCVKEETLDLHSIPENDIKETNTGTEKAESEEGSNEEIVDGNPWQEPSIYHLNPCYDFTSRPPSNHSVRQADYVLKSSDTSKGLKGTSGRSCSQMNDLVGFELKSMDSVIGNPKTPPSDVDDPIEGPLVKLLEISVDSLDQPPTTSPKQALEPQDPCESAVFHAGPSESKNKTTDHPRSSRSLDNDNNSSISKGIPPSNFPPSSGPKPEESEAPSSIHKAQPPTSQSKEPKGPTSAASSRPPTAPSRPTTAYKKSIPGQRIRNIVSQFDSMAVP</sequence>
<dbReference type="PANTHER" id="PTHR10996:SF257">
    <property type="entry name" value="GLYOXYLATE REDUCTASE 1"/>
    <property type="match status" value="1"/>
</dbReference>
<dbReference type="PROSITE" id="PS00671">
    <property type="entry name" value="D_2_HYDROXYACID_DH_3"/>
    <property type="match status" value="1"/>
</dbReference>
<keyword evidence="2" id="KW-0560">Oxidoreductase</keyword>
<dbReference type="InterPro" id="IPR036291">
    <property type="entry name" value="NAD(P)-bd_dom_sf"/>
</dbReference>
<keyword evidence="7" id="KW-1185">Reference proteome</keyword>
<evidence type="ECO:0000256" key="2">
    <source>
        <dbReference type="ARBA" id="ARBA00023002"/>
    </source>
</evidence>
<protein>
    <recommendedName>
        <fullName evidence="8">Glyoxylate reductase</fullName>
    </recommendedName>
</protein>
<dbReference type="EMBL" id="CP076664">
    <property type="protein sequence ID" value="QWU89235.1"/>
    <property type="molecule type" value="Genomic_DNA"/>
</dbReference>
<dbReference type="Pfam" id="PF00389">
    <property type="entry name" value="2-Hacid_dh"/>
    <property type="match status" value="1"/>
</dbReference>
<dbReference type="Proteomes" id="UP000825434">
    <property type="component" value="Chromosome 4"/>
</dbReference>
<accession>A0ABX8I7I9</accession>
<proteinExistence type="inferred from homology"/>
<dbReference type="SUPFAM" id="SSF52283">
    <property type="entry name" value="Formate/glycerate dehydrogenase catalytic domain-like"/>
    <property type="match status" value="1"/>
</dbReference>
<evidence type="ECO:0008006" key="8">
    <source>
        <dbReference type="Google" id="ProtNLM"/>
    </source>
</evidence>
<feature type="compositionally biased region" description="Basic and acidic residues" evidence="3">
    <location>
        <begin position="637"/>
        <end position="652"/>
    </location>
</feature>
<feature type="region of interest" description="Disordered" evidence="3">
    <location>
        <begin position="483"/>
        <end position="511"/>
    </location>
</feature>
<dbReference type="InterPro" id="IPR029752">
    <property type="entry name" value="D-isomer_DH_CS1"/>
</dbReference>
<evidence type="ECO:0000313" key="7">
    <source>
        <dbReference type="Proteomes" id="UP000825434"/>
    </source>
</evidence>
<evidence type="ECO:0000259" key="5">
    <source>
        <dbReference type="Pfam" id="PF02826"/>
    </source>
</evidence>
<dbReference type="PROSITE" id="PS00065">
    <property type="entry name" value="D_2_HYDROXYACID_DH_1"/>
    <property type="match status" value="1"/>
</dbReference>
<feature type="region of interest" description="Disordered" evidence="3">
    <location>
        <begin position="606"/>
        <end position="742"/>
    </location>
</feature>
<evidence type="ECO:0000313" key="6">
    <source>
        <dbReference type="EMBL" id="QWU89235.1"/>
    </source>
</evidence>
<dbReference type="InterPro" id="IPR006140">
    <property type="entry name" value="D-isomer_DH_NAD-bd"/>
</dbReference>
<evidence type="ECO:0000256" key="1">
    <source>
        <dbReference type="ARBA" id="ARBA00005854"/>
    </source>
</evidence>
<dbReference type="Pfam" id="PF02826">
    <property type="entry name" value="2-Hacid_dh_C"/>
    <property type="match status" value="1"/>
</dbReference>
<feature type="domain" description="D-isomer specific 2-hydroxyacid dehydrogenase catalytic" evidence="4">
    <location>
        <begin position="58"/>
        <end position="331"/>
    </location>
</feature>
<dbReference type="Gene3D" id="3.40.50.720">
    <property type="entry name" value="NAD(P)-binding Rossmann-like Domain"/>
    <property type="match status" value="2"/>
</dbReference>
<dbReference type="InterPro" id="IPR050223">
    <property type="entry name" value="D-isomer_2-hydroxyacid_DH"/>
</dbReference>
<name>A0ABX8I7I9_9ASCO</name>
<evidence type="ECO:0000256" key="3">
    <source>
        <dbReference type="SAM" id="MobiDB-lite"/>
    </source>
</evidence>
<feature type="domain" description="D-isomer specific 2-hydroxyacid dehydrogenase NAD-binding" evidence="5">
    <location>
        <begin position="122"/>
        <end position="300"/>
    </location>
</feature>
<gene>
    <name evidence="6" type="ORF">CA3LBN_003558</name>
</gene>
<evidence type="ECO:0000259" key="4">
    <source>
        <dbReference type="Pfam" id="PF00389"/>
    </source>
</evidence>
<dbReference type="InterPro" id="IPR029753">
    <property type="entry name" value="D-isomer_DH_CS"/>
</dbReference>
<feature type="compositionally biased region" description="Polar residues" evidence="3">
    <location>
        <begin position="732"/>
        <end position="742"/>
    </location>
</feature>
<dbReference type="InterPro" id="IPR006139">
    <property type="entry name" value="D-isomer_2_OHA_DH_cat_dom"/>
</dbReference>